<dbReference type="EnsemblMetazoa" id="AATE014617-RA">
    <property type="protein sequence ID" value="AATE014617-PA.1"/>
    <property type="gene ID" value="AATE014617"/>
</dbReference>
<sequence length="215" mass="23781">MKTNNNEGKASTGSVYHLLQSPAPICMFYFAHPFGIASPASGAKLAQIRDRATKGTKETPSNGPTTVASTAQTADSNSAKTQQTHKHRKSNGGSRKEPKLPKAHRKVNGLSSDRGKTVSKAKLEDAAVEQQATKSKKHRTHRRISNFEKFLLDMQHCHTCVPGGSSKVRRIDREDRITPLVPWPSIIWNREFLLPTLLQALAQQHGKDCKFQPSH</sequence>
<dbReference type="VEuPathDB" id="VectorBase:AATE014617"/>
<proteinExistence type="predicted"/>
<feature type="compositionally biased region" description="Polar residues" evidence="1">
    <location>
        <begin position="58"/>
        <end position="82"/>
    </location>
</feature>
<evidence type="ECO:0000256" key="1">
    <source>
        <dbReference type="SAM" id="MobiDB-lite"/>
    </source>
</evidence>
<feature type="region of interest" description="Disordered" evidence="1">
    <location>
        <begin position="51"/>
        <end position="141"/>
    </location>
</feature>
<dbReference type="AlphaFoldDB" id="A0A182JAT9"/>
<reference evidence="2" key="1">
    <citation type="submission" date="2022-08" db="UniProtKB">
        <authorList>
            <consortium name="EnsemblMetazoa"/>
        </authorList>
    </citation>
    <scope>IDENTIFICATION</scope>
    <source>
        <strain evidence="2">EBRO</strain>
    </source>
</reference>
<accession>A0A182JAT9</accession>
<evidence type="ECO:0000313" key="2">
    <source>
        <dbReference type="EnsemblMetazoa" id="AATE014617-PA.1"/>
    </source>
</evidence>
<organism evidence="2">
    <name type="scientific">Anopheles atroparvus</name>
    <name type="common">European mosquito</name>
    <dbReference type="NCBI Taxonomy" id="41427"/>
    <lineage>
        <taxon>Eukaryota</taxon>
        <taxon>Metazoa</taxon>
        <taxon>Ecdysozoa</taxon>
        <taxon>Arthropoda</taxon>
        <taxon>Hexapoda</taxon>
        <taxon>Insecta</taxon>
        <taxon>Pterygota</taxon>
        <taxon>Neoptera</taxon>
        <taxon>Endopterygota</taxon>
        <taxon>Diptera</taxon>
        <taxon>Nematocera</taxon>
        <taxon>Culicoidea</taxon>
        <taxon>Culicidae</taxon>
        <taxon>Anophelinae</taxon>
        <taxon>Anopheles</taxon>
    </lineage>
</organism>
<name>A0A182JAT9_ANOAO</name>
<feature type="compositionally biased region" description="Basic and acidic residues" evidence="1">
    <location>
        <begin position="113"/>
        <end position="125"/>
    </location>
</feature>
<protein>
    <submittedName>
        <fullName evidence="2">Uncharacterized protein</fullName>
    </submittedName>
</protein>